<evidence type="ECO:0000259" key="27">
    <source>
        <dbReference type="Pfam" id="PF03061"/>
    </source>
</evidence>
<dbReference type="EMBL" id="JANCYW010000005">
    <property type="protein sequence ID" value="KAK4535666.1"/>
    <property type="molecule type" value="Genomic_DNA"/>
</dbReference>
<dbReference type="InterPro" id="IPR029069">
    <property type="entry name" value="HotDog_dom_sf"/>
</dbReference>
<evidence type="ECO:0000256" key="20">
    <source>
        <dbReference type="ARBA" id="ARBA00040123"/>
    </source>
</evidence>
<dbReference type="GO" id="GO:0032587">
    <property type="term" value="C:ruffle membrane"/>
    <property type="evidence" value="ECO:0007669"/>
    <property type="project" value="UniProtKB-SubCell"/>
</dbReference>
<evidence type="ECO:0000256" key="2">
    <source>
        <dbReference type="ARBA" id="ARBA00004569"/>
    </source>
</evidence>
<evidence type="ECO:0000256" key="19">
    <source>
        <dbReference type="ARBA" id="ARBA00038848"/>
    </source>
</evidence>
<evidence type="ECO:0000256" key="9">
    <source>
        <dbReference type="ARBA" id="ARBA00022801"/>
    </source>
</evidence>
<evidence type="ECO:0000256" key="8">
    <source>
        <dbReference type="ARBA" id="ARBA00022792"/>
    </source>
</evidence>
<keyword evidence="6" id="KW-0963">Cytoplasm</keyword>
<dbReference type="Proteomes" id="UP001301350">
    <property type="component" value="Unassembled WGS sequence"/>
</dbReference>
<dbReference type="SUPFAM" id="SSF54637">
    <property type="entry name" value="Thioesterase/thiol ester dehydrase-isomerase"/>
    <property type="match status" value="1"/>
</dbReference>
<dbReference type="GO" id="GO:0005743">
    <property type="term" value="C:mitochondrial inner membrane"/>
    <property type="evidence" value="ECO:0007669"/>
    <property type="project" value="UniProtKB-SubCell"/>
</dbReference>
<comment type="catalytic activity">
    <reaction evidence="17">
        <text>(9Z)-octadecenoyl-CoA + H2O = (9Z)-octadecenoate + CoA + H(+)</text>
        <dbReference type="Rhea" id="RHEA:40139"/>
        <dbReference type="ChEBI" id="CHEBI:15377"/>
        <dbReference type="ChEBI" id="CHEBI:15378"/>
        <dbReference type="ChEBI" id="CHEBI:30823"/>
        <dbReference type="ChEBI" id="CHEBI:57287"/>
        <dbReference type="ChEBI" id="CHEBI:57387"/>
    </reaction>
    <physiologicalReaction direction="left-to-right" evidence="17">
        <dbReference type="Rhea" id="RHEA:40140"/>
    </physiologicalReaction>
</comment>
<comment type="subcellular location">
    <subcellularLocation>
        <location evidence="3">Cell projection</location>
        <location evidence="3">Ruffle membrane</location>
    </subcellularLocation>
    <subcellularLocation>
        <location evidence="1">Cytoplasm</location>
    </subcellularLocation>
    <subcellularLocation>
        <location evidence="4">Mitochondrion inner membrane</location>
        <topology evidence="4">Peripheral membrane protein</topology>
    </subcellularLocation>
    <subcellularLocation>
        <location evidence="2">Mitochondrion intermembrane space</location>
    </subcellularLocation>
</comment>
<evidence type="ECO:0000256" key="6">
    <source>
        <dbReference type="ARBA" id="ARBA00022490"/>
    </source>
</evidence>
<evidence type="ECO:0000256" key="10">
    <source>
        <dbReference type="ARBA" id="ARBA00022832"/>
    </source>
</evidence>
<evidence type="ECO:0000256" key="25">
    <source>
        <dbReference type="ARBA" id="ARBA00048074"/>
    </source>
</evidence>
<evidence type="ECO:0000256" key="26">
    <source>
        <dbReference type="ARBA" id="ARBA00048180"/>
    </source>
</evidence>
<dbReference type="GO" id="GO:0005758">
    <property type="term" value="C:mitochondrial intermembrane space"/>
    <property type="evidence" value="ECO:0007669"/>
    <property type="project" value="UniProtKB-SubCell"/>
</dbReference>
<accession>A0AAV9IU80</accession>
<dbReference type="GO" id="GO:0016787">
    <property type="term" value="F:hydrolase activity"/>
    <property type="evidence" value="ECO:0007669"/>
    <property type="project" value="UniProtKB-KW"/>
</dbReference>
<dbReference type="PANTHER" id="PTHR12418:SF19">
    <property type="entry name" value="ACYL-COENZYME A THIOESTERASE THEM4"/>
    <property type="match status" value="1"/>
</dbReference>
<dbReference type="PANTHER" id="PTHR12418">
    <property type="entry name" value="ACYL-COENZYME A THIOESTERASE THEM4"/>
    <property type="match status" value="1"/>
</dbReference>
<comment type="catalytic activity">
    <reaction evidence="25">
        <text>dodecanoyl-CoA + H2O = dodecanoate + CoA + H(+)</text>
        <dbReference type="Rhea" id="RHEA:30135"/>
        <dbReference type="ChEBI" id="CHEBI:15377"/>
        <dbReference type="ChEBI" id="CHEBI:15378"/>
        <dbReference type="ChEBI" id="CHEBI:18262"/>
        <dbReference type="ChEBI" id="CHEBI:57287"/>
        <dbReference type="ChEBI" id="CHEBI:57375"/>
    </reaction>
    <physiologicalReaction direction="left-to-right" evidence="25">
        <dbReference type="Rhea" id="RHEA:30136"/>
    </physiologicalReaction>
</comment>
<evidence type="ECO:0000256" key="14">
    <source>
        <dbReference type="ARBA" id="ARBA00023136"/>
    </source>
</evidence>
<feature type="domain" description="Thioesterase" evidence="27">
    <location>
        <begin position="118"/>
        <end position="172"/>
    </location>
</feature>
<comment type="caution">
    <text evidence="28">The sequence shown here is derived from an EMBL/GenBank/DDBJ whole genome shotgun (WGS) entry which is preliminary data.</text>
</comment>
<evidence type="ECO:0000256" key="7">
    <source>
        <dbReference type="ARBA" id="ARBA00022703"/>
    </source>
</evidence>
<evidence type="ECO:0000256" key="4">
    <source>
        <dbReference type="ARBA" id="ARBA00004637"/>
    </source>
</evidence>
<evidence type="ECO:0000256" key="13">
    <source>
        <dbReference type="ARBA" id="ARBA00023128"/>
    </source>
</evidence>
<name>A0AAV9IU80_CYACA</name>
<dbReference type="Pfam" id="PF03061">
    <property type="entry name" value="4HBT"/>
    <property type="match status" value="1"/>
</dbReference>
<evidence type="ECO:0000256" key="12">
    <source>
        <dbReference type="ARBA" id="ARBA00023098"/>
    </source>
</evidence>
<keyword evidence="11" id="KW-0809">Transit peptide</keyword>
<evidence type="ECO:0000313" key="28">
    <source>
        <dbReference type="EMBL" id="KAK4535666.1"/>
    </source>
</evidence>
<evidence type="ECO:0000256" key="3">
    <source>
        <dbReference type="ARBA" id="ARBA00004632"/>
    </source>
</evidence>
<proteinExistence type="inferred from homology"/>
<evidence type="ECO:0000256" key="24">
    <source>
        <dbReference type="ARBA" id="ARBA00047969"/>
    </source>
</evidence>
<evidence type="ECO:0000256" key="23">
    <source>
        <dbReference type="ARBA" id="ARBA00047734"/>
    </source>
</evidence>
<organism evidence="28 29">
    <name type="scientific">Cyanidium caldarium</name>
    <name type="common">Red alga</name>
    <dbReference type="NCBI Taxonomy" id="2771"/>
    <lineage>
        <taxon>Eukaryota</taxon>
        <taxon>Rhodophyta</taxon>
        <taxon>Bangiophyceae</taxon>
        <taxon>Cyanidiales</taxon>
        <taxon>Cyanidiaceae</taxon>
        <taxon>Cyanidium</taxon>
    </lineage>
</organism>
<dbReference type="EC" id="3.1.2.2" evidence="19"/>
<dbReference type="GO" id="GO:0006631">
    <property type="term" value="P:fatty acid metabolic process"/>
    <property type="evidence" value="ECO:0007669"/>
    <property type="project" value="UniProtKB-KW"/>
</dbReference>
<comment type="similarity">
    <text evidence="18">Belongs to the THEM4/THEM5 thioesterase family.</text>
</comment>
<evidence type="ECO:0000313" key="29">
    <source>
        <dbReference type="Proteomes" id="UP001301350"/>
    </source>
</evidence>
<dbReference type="Gene3D" id="3.10.129.10">
    <property type="entry name" value="Hotdog Thioesterase"/>
    <property type="match status" value="1"/>
</dbReference>
<gene>
    <name evidence="28" type="ORF">CDCA_CDCA05G1691</name>
</gene>
<dbReference type="CDD" id="cd03443">
    <property type="entry name" value="PaaI_thioesterase"/>
    <property type="match status" value="1"/>
</dbReference>
<protein>
    <recommendedName>
        <fullName evidence="20">Acyl-coenzyme A thioesterase THEM4</fullName>
        <ecNumber evidence="19">3.1.2.2</ecNumber>
    </recommendedName>
    <alternativeName>
        <fullName evidence="21">Thioesterase superfamily member 4</fullName>
    </alternativeName>
</protein>
<sequence>MTRADEPLVWQVPAVSRVPLAAPVPTDAEWSGFIRRLESRYDVRQVQVDNTHTKSTRRVSDFLDSATRSRIAYLLPTTPLCQGAADADDDVDDNSAGYVADRAILAVYFGPHMQGPSGGVHGGAVASVLDACIGMATNPLSQPEGYLTAQLTVNYRRMMPLGSYGVAWARVFERDDPSRKAYGIARLVDGQALLASRENGESHRLPVYAEASALFVRRKRAVEGASPASLTQRSRL</sequence>
<comment type="catalytic activity">
    <reaction evidence="22">
        <text>octanoyl-CoA + H2O = octanoate + CoA + H(+)</text>
        <dbReference type="Rhea" id="RHEA:30143"/>
        <dbReference type="ChEBI" id="CHEBI:15377"/>
        <dbReference type="ChEBI" id="CHEBI:15378"/>
        <dbReference type="ChEBI" id="CHEBI:25646"/>
        <dbReference type="ChEBI" id="CHEBI:57287"/>
        <dbReference type="ChEBI" id="CHEBI:57386"/>
    </reaction>
    <physiologicalReaction direction="left-to-right" evidence="22">
        <dbReference type="Rhea" id="RHEA:30144"/>
    </physiologicalReaction>
</comment>
<keyword evidence="12" id="KW-0443">Lipid metabolism</keyword>
<evidence type="ECO:0000256" key="17">
    <source>
        <dbReference type="ARBA" id="ARBA00037002"/>
    </source>
</evidence>
<comment type="catalytic activity">
    <reaction evidence="23">
        <text>hexadecanoyl-CoA + H2O = hexadecanoate + CoA + H(+)</text>
        <dbReference type="Rhea" id="RHEA:16645"/>
        <dbReference type="ChEBI" id="CHEBI:7896"/>
        <dbReference type="ChEBI" id="CHEBI:15377"/>
        <dbReference type="ChEBI" id="CHEBI:15378"/>
        <dbReference type="ChEBI" id="CHEBI:57287"/>
        <dbReference type="ChEBI" id="CHEBI:57379"/>
        <dbReference type="EC" id="3.1.2.2"/>
    </reaction>
    <physiologicalReaction direction="left-to-right" evidence="23">
        <dbReference type="Rhea" id="RHEA:16646"/>
    </physiologicalReaction>
</comment>
<comment type="catalytic activity">
    <reaction evidence="16">
        <text>(5Z,8Z,11Z,14Z)-eicosatetraenoyl-CoA + H2O = (5Z,8Z,11Z,14Z)-eicosatetraenoate + CoA + H(+)</text>
        <dbReference type="Rhea" id="RHEA:40151"/>
        <dbReference type="ChEBI" id="CHEBI:15377"/>
        <dbReference type="ChEBI" id="CHEBI:15378"/>
        <dbReference type="ChEBI" id="CHEBI:32395"/>
        <dbReference type="ChEBI" id="CHEBI:57287"/>
        <dbReference type="ChEBI" id="CHEBI:57368"/>
    </reaction>
    <physiologicalReaction direction="left-to-right" evidence="16">
        <dbReference type="Rhea" id="RHEA:40152"/>
    </physiologicalReaction>
</comment>
<evidence type="ECO:0000256" key="16">
    <source>
        <dbReference type="ARBA" id="ARBA00035852"/>
    </source>
</evidence>
<comment type="catalytic activity">
    <reaction evidence="26">
        <text>tetradecanoyl-CoA + H2O = tetradecanoate + CoA + H(+)</text>
        <dbReference type="Rhea" id="RHEA:40119"/>
        <dbReference type="ChEBI" id="CHEBI:15377"/>
        <dbReference type="ChEBI" id="CHEBI:15378"/>
        <dbReference type="ChEBI" id="CHEBI:30807"/>
        <dbReference type="ChEBI" id="CHEBI:57287"/>
        <dbReference type="ChEBI" id="CHEBI:57385"/>
    </reaction>
    <physiologicalReaction direction="left-to-right" evidence="26">
        <dbReference type="Rhea" id="RHEA:40120"/>
    </physiologicalReaction>
</comment>
<dbReference type="InterPro" id="IPR052365">
    <property type="entry name" value="THEM4/THEM5_acyl-CoA_thioest"/>
</dbReference>
<dbReference type="InterPro" id="IPR006683">
    <property type="entry name" value="Thioestr_dom"/>
</dbReference>
<evidence type="ECO:0000256" key="21">
    <source>
        <dbReference type="ARBA" id="ARBA00043210"/>
    </source>
</evidence>
<keyword evidence="14" id="KW-0472">Membrane</keyword>
<keyword evidence="15" id="KW-0966">Cell projection</keyword>
<keyword evidence="7" id="KW-0053">Apoptosis</keyword>
<keyword evidence="29" id="KW-1185">Reference proteome</keyword>
<reference evidence="28 29" key="1">
    <citation type="submission" date="2022-07" db="EMBL/GenBank/DDBJ databases">
        <title>Genome-wide signatures of adaptation to extreme environments.</title>
        <authorList>
            <person name="Cho C.H."/>
            <person name="Yoon H.S."/>
        </authorList>
    </citation>
    <scope>NUCLEOTIDE SEQUENCE [LARGE SCALE GENOMIC DNA]</scope>
    <source>
        <strain evidence="28 29">DBV 063 E5</strain>
    </source>
</reference>
<keyword evidence="13" id="KW-0496">Mitochondrion</keyword>
<evidence type="ECO:0000256" key="18">
    <source>
        <dbReference type="ARBA" id="ARBA00038456"/>
    </source>
</evidence>
<evidence type="ECO:0000256" key="5">
    <source>
        <dbReference type="ARBA" id="ARBA00022475"/>
    </source>
</evidence>
<evidence type="ECO:0000256" key="11">
    <source>
        <dbReference type="ARBA" id="ARBA00022946"/>
    </source>
</evidence>
<dbReference type="AlphaFoldDB" id="A0AAV9IU80"/>
<keyword evidence="10" id="KW-0276">Fatty acid metabolism</keyword>
<keyword evidence="8" id="KW-0999">Mitochondrion inner membrane</keyword>
<comment type="catalytic activity">
    <reaction evidence="24">
        <text>decanoyl-CoA + H2O = decanoate + CoA + H(+)</text>
        <dbReference type="Rhea" id="RHEA:40059"/>
        <dbReference type="ChEBI" id="CHEBI:15377"/>
        <dbReference type="ChEBI" id="CHEBI:15378"/>
        <dbReference type="ChEBI" id="CHEBI:27689"/>
        <dbReference type="ChEBI" id="CHEBI:57287"/>
        <dbReference type="ChEBI" id="CHEBI:61430"/>
    </reaction>
    <physiologicalReaction direction="left-to-right" evidence="24">
        <dbReference type="Rhea" id="RHEA:40060"/>
    </physiologicalReaction>
</comment>
<evidence type="ECO:0000256" key="15">
    <source>
        <dbReference type="ARBA" id="ARBA00023273"/>
    </source>
</evidence>
<keyword evidence="9" id="KW-0378">Hydrolase</keyword>
<evidence type="ECO:0000256" key="1">
    <source>
        <dbReference type="ARBA" id="ARBA00004496"/>
    </source>
</evidence>
<keyword evidence="5" id="KW-1003">Cell membrane</keyword>
<evidence type="ECO:0000256" key="22">
    <source>
        <dbReference type="ARBA" id="ARBA00047588"/>
    </source>
</evidence>